<evidence type="ECO:0000313" key="3">
    <source>
        <dbReference type="Proteomes" id="UP000275078"/>
    </source>
</evidence>
<gene>
    <name evidence="2" type="ORF">BJ508DRAFT_312595</name>
</gene>
<feature type="compositionally biased region" description="Acidic residues" evidence="1">
    <location>
        <begin position="123"/>
        <end position="138"/>
    </location>
</feature>
<feature type="region of interest" description="Disordered" evidence="1">
    <location>
        <begin position="112"/>
        <end position="138"/>
    </location>
</feature>
<sequence>MATDGATLSCLLLSRASRMDTAELLFPRVESASVKDGTFASASFDMPVPTLGAKLVEEVHHSRPEPAPYVPEAFEDDVCPGDFEAGCEPDPEELEYDSDVFCDFEAGWEPQDVEENTNKWEAEEGDFEAGWEPDEFLE</sequence>
<protein>
    <submittedName>
        <fullName evidence="2">Uncharacterized protein</fullName>
    </submittedName>
</protein>
<dbReference type="EMBL" id="ML119781">
    <property type="protein sequence ID" value="RPA74749.1"/>
    <property type="molecule type" value="Genomic_DNA"/>
</dbReference>
<dbReference type="Proteomes" id="UP000275078">
    <property type="component" value="Unassembled WGS sequence"/>
</dbReference>
<keyword evidence="3" id="KW-1185">Reference proteome</keyword>
<dbReference type="AlphaFoldDB" id="A0A3N4HLV4"/>
<name>A0A3N4HLV4_ASCIM</name>
<accession>A0A3N4HLV4</accession>
<proteinExistence type="predicted"/>
<reference evidence="2 3" key="1">
    <citation type="journal article" date="2018" name="Nat. Ecol. Evol.">
        <title>Pezizomycetes genomes reveal the molecular basis of ectomycorrhizal truffle lifestyle.</title>
        <authorList>
            <person name="Murat C."/>
            <person name="Payen T."/>
            <person name="Noel B."/>
            <person name="Kuo A."/>
            <person name="Morin E."/>
            <person name="Chen J."/>
            <person name="Kohler A."/>
            <person name="Krizsan K."/>
            <person name="Balestrini R."/>
            <person name="Da Silva C."/>
            <person name="Montanini B."/>
            <person name="Hainaut M."/>
            <person name="Levati E."/>
            <person name="Barry K.W."/>
            <person name="Belfiori B."/>
            <person name="Cichocki N."/>
            <person name="Clum A."/>
            <person name="Dockter R.B."/>
            <person name="Fauchery L."/>
            <person name="Guy J."/>
            <person name="Iotti M."/>
            <person name="Le Tacon F."/>
            <person name="Lindquist E.A."/>
            <person name="Lipzen A."/>
            <person name="Malagnac F."/>
            <person name="Mello A."/>
            <person name="Molinier V."/>
            <person name="Miyauchi S."/>
            <person name="Poulain J."/>
            <person name="Riccioni C."/>
            <person name="Rubini A."/>
            <person name="Sitrit Y."/>
            <person name="Splivallo R."/>
            <person name="Traeger S."/>
            <person name="Wang M."/>
            <person name="Zifcakova L."/>
            <person name="Wipf D."/>
            <person name="Zambonelli A."/>
            <person name="Paolocci F."/>
            <person name="Nowrousian M."/>
            <person name="Ottonello S."/>
            <person name="Baldrian P."/>
            <person name="Spatafora J.W."/>
            <person name="Henrissat B."/>
            <person name="Nagy L.G."/>
            <person name="Aury J.M."/>
            <person name="Wincker P."/>
            <person name="Grigoriev I.V."/>
            <person name="Bonfante P."/>
            <person name="Martin F.M."/>
        </authorList>
    </citation>
    <scope>NUCLEOTIDE SEQUENCE [LARGE SCALE GENOMIC DNA]</scope>
    <source>
        <strain evidence="2 3">RN42</strain>
    </source>
</reference>
<evidence type="ECO:0000313" key="2">
    <source>
        <dbReference type="EMBL" id="RPA74749.1"/>
    </source>
</evidence>
<evidence type="ECO:0000256" key="1">
    <source>
        <dbReference type="SAM" id="MobiDB-lite"/>
    </source>
</evidence>
<organism evidence="2 3">
    <name type="scientific">Ascobolus immersus RN42</name>
    <dbReference type="NCBI Taxonomy" id="1160509"/>
    <lineage>
        <taxon>Eukaryota</taxon>
        <taxon>Fungi</taxon>
        <taxon>Dikarya</taxon>
        <taxon>Ascomycota</taxon>
        <taxon>Pezizomycotina</taxon>
        <taxon>Pezizomycetes</taxon>
        <taxon>Pezizales</taxon>
        <taxon>Ascobolaceae</taxon>
        <taxon>Ascobolus</taxon>
    </lineage>
</organism>